<comment type="caution">
    <text evidence="2">The sequence shown here is derived from an EMBL/GenBank/DDBJ whole genome shotgun (WGS) entry which is preliminary data.</text>
</comment>
<proteinExistence type="predicted"/>
<sequence>MKKIILIALFLTLSLNTFAQTDCEFSSNVTDSIGTYKSTKEYLMHERVFGNSQTSIFFSLINADGLLSLNIQMISKSSEFIAAKCFDKSSKIYIQLTNGKIVTLISPETETCGNAVINDKENIRILNGYFLFVKDNFEELKTSPISFIRIKYAGEAIDYVCKSELFSEVDKKTYAPDNYFMNYLKCVQ</sequence>
<keyword evidence="3" id="KW-1185">Reference proteome</keyword>
<dbReference type="EMBL" id="BAABCS010000020">
    <property type="protein sequence ID" value="GAA4054625.1"/>
    <property type="molecule type" value="Genomic_DNA"/>
</dbReference>
<feature type="chain" id="PRO_5045196020" evidence="1">
    <location>
        <begin position="20"/>
        <end position="188"/>
    </location>
</feature>
<reference evidence="3" key="1">
    <citation type="journal article" date="2019" name="Int. J. Syst. Evol. Microbiol.">
        <title>The Global Catalogue of Microorganisms (GCM) 10K type strain sequencing project: providing services to taxonomists for standard genome sequencing and annotation.</title>
        <authorList>
            <consortium name="The Broad Institute Genomics Platform"/>
            <consortium name="The Broad Institute Genome Sequencing Center for Infectious Disease"/>
            <person name="Wu L."/>
            <person name="Ma J."/>
        </authorList>
    </citation>
    <scope>NUCLEOTIDE SEQUENCE [LARGE SCALE GENOMIC DNA]</scope>
    <source>
        <strain evidence="3">JCM 17068</strain>
    </source>
</reference>
<dbReference type="RefSeq" id="WP_345094403.1">
    <property type="nucleotide sequence ID" value="NZ_BAABCS010000020.1"/>
</dbReference>
<evidence type="ECO:0000256" key="1">
    <source>
        <dbReference type="SAM" id="SignalP"/>
    </source>
</evidence>
<keyword evidence="1" id="KW-0732">Signal</keyword>
<feature type="signal peptide" evidence="1">
    <location>
        <begin position="1"/>
        <end position="19"/>
    </location>
</feature>
<name>A0ABP7UX66_9FLAO</name>
<accession>A0ABP7UX66</accession>
<evidence type="ECO:0000313" key="2">
    <source>
        <dbReference type="EMBL" id="GAA4054625.1"/>
    </source>
</evidence>
<dbReference type="Proteomes" id="UP001500426">
    <property type="component" value="Unassembled WGS sequence"/>
</dbReference>
<gene>
    <name evidence="2" type="ORF">GCM10022388_21330</name>
</gene>
<organism evidence="2 3">
    <name type="scientific">Flavobacterium chungnamense</name>
    <dbReference type="NCBI Taxonomy" id="706182"/>
    <lineage>
        <taxon>Bacteria</taxon>
        <taxon>Pseudomonadati</taxon>
        <taxon>Bacteroidota</taxon>
        <taxon>Flavobacteriia</taxon>
        <taxon>Flavobacteriales</taxon>
        <taxon>Flavobacteriaceae</taxon>
        <taxon>Flavobacterium</taxon>
    </lineage>
</organism>
<evidence type="ECO:0000313" key="3">
    <source>
        <dbReference type="Proteomes" id="UP001500426"/>
    </source>
</evidence>
<protein>
    <submittedName>
        <fullName evidence="2">Uncharacterized protein</fullName>
    </submittedName>
</protein>